<organism evidence="1 2">
    <name type="scientific">Dyella flagellata</name>
    <dbReference type="NCBI Taxonomy" id="1867833"/>
    <lineage>
        <taxon>Bacteria</taxon>
        <taxon>Pseudomonadati</taxon>
        <taxon>Pseudomonadota</taxon>
        <taxon>Gammaproteobacteria</taxon>
        <taxon>Lysobacterales</taxon>
        <taxon>Rhodanobacteraceae</taxon>
        <taxon>Dyella</taxon>
    </lineage>
</organism>
<name>A0ABQ5X7P5_9GAMM</name>
<proteinExistence type="predicted"/>
<reference evidence="2" key="1">
    <citation type="journal article" date="2019" name="Int. J. Syst. Evol. Microbiol.">
        <title>The Global Catalogue of Microorganisms (GCM) 10K type strain sequencing project: providing services to taxonomists for standard genome sequencing and annotation.</title>
        <authorList>
            <consortium name="The Broad Institute Genomics Platform"/>
            <consortium name="The Broad Institute Genome Sequencing Center for Infectious Disease"/>
            <person name="Wu L."/>
            <person name="Ma J."/>
        </authorList>
    </citation>
    <scope>NUCLEOTIDE SEQUENCE [LARGE SCALE GENOMIC DNA]</scope>
    <source>
        <strain evidence="2">NBRC 111981</strain>
    </source>
</reference>
<evidence type="ECO:0000313" key="2">
    <source>
        <dbReference type="Proteomes" id="UP001156627"/>
    </source>
</evidence>
<protein>
    <submittedName>
        <fullName evidence="1">Uncharacterized protein</fullName>
    </submittedName>
</protein>
<dbReference type="Proteomes" id="UP001156627">
    <property type="component" value="Unassembled WGS sequence"/>
</dbReference>
<evidence type="ECO:0000313" key="1">
    <source>
        <dbReference type="EMBL" id="GLQ87252.1"/>
    </source>
</evidence>
<keyword evidence="2" id="KW-1185">Reference proteome</keyword>
<comment type="caution">
    <text evidence="1">The sequence shown here is derived from an EMBL/GenBank/DDBJ whole genome shotgun (WGS) entry which is preliminary data.</text>
</comment>
<sequence length="200" mass="22363">MARSMTIAKLRNYLNTLASGLIDNEHKDETTSILADCWTSLDGGDAEGMHADKLSGRVEDMTWESPLLSFKIERHGRTVNGSSRADVHQWVIDVDRGTASCFVVGHRQLTPNSPRLDVKSLARGVAALILEEKHDPKLTWLDARSVKVNLNEVIPKVGPAQTIEDRRRRFRIELGHVLESGGWCRRAKGSHLVFDRSEGE</sequence>
<accession>A0ABQ5X7P5</accession>
<dbReference type="EMBL" id="BSOA01000003">
    <property type="protein sequence ID" value="GLQ87252.1"/>
    <property type="molecule type" value="Genomic_DNA"/>
</dbReference>
<gene>
    <name evidence="1" type="ORF">GCM10007898_08180</name>
</gene>